<dbReference type="GO" id="GO:0042597">
    <property type="term" value="C:periplasmic space"/>
    <property type="evidence" value="ECO:0007669"/>
    <property type="project" value="UniProtKB-SubCell"/>
</dbReference>
<keyword evidence="3" id="KW-0574">Periplasm</keyword>
<keyword evidence="7" id="KW-1185">Reference proteome</keyword>
<evidence type="ECO:0000313" key="7">
    <source>
        <dbReference type="Proteomes" id="UP000318294"/>
    </source>
</evidence>
<dbReference type="AlphaFoldDB" id="A0A554X6P3"/>
<comment type="subcellular location">
    <subcellularLocation>
        <location evidence="1">Periplasm</location>
    </subcellularLocation>
</comment>
<dbReference type="Pfam" id="PF00127">
    <property type="entry name" value="Copper-bind"/>
    <property type="match status" value="1"/>
</dbReference>
<dbReference type="InterPro" id="IPR000923">
    <property type="entry name" value="BlueCu_1"/>
</dbReference>
<gene>
    <name evidence="6" type="primary">petE</name>
    <name evidence="6" type="ORF">Tchar_02294</name>
</gene>
<dbReference type="GO" id="GO:0009055">
    <property type="term" value="F:electron transfer activity"/>
    <property type="evidence" value="ECO:0007669"/>
    <property type="project" value="InterPro"/>
</dbReference>
<dbReference type="PANTHER" id="PTHR38439:SF3">
    <property type="entry name" value="COPPER-RESISTANT CUPROPROTEIN COPI"/>
    <property type="match status" value="1"/>
</dbReference>
<dbReference type="Proteomes" id="UP000318294">
    <property type="component" value="Unassembled WGS sequence"/>
</dbReference>
<feature type="domain" description="Blue (type 1) copper" evidence="5">
    <location>
        <begin position="64"/>
        <end position="170"/>
    </location>
</feature>
<dbReference type="PANTHER" id="PTHR38439">
    <property type="entry name" value="AURACYANIN-B"/>
    <property type="match status" value="1"/>
</dbReference>
<sequence>MVHTTEHHWPRRTLLLAALATVPLAVGAHGPQAHGHATRAAALPPEQKPWGIAGDPARVTRTIEVRMGDDMRFHPSRLTVRQGETVRLRAVNRGQVLHEIVLGTPEALAAHAALMKKHPNMEHDEPHMAHVAPGQRGDIIWHFNRAGDFQFACLIPGHFEAGMIGHIRVEPTTLETTR</sequence>
<organism evidence="6 7">
    <name type="scientific">Tepidimonas charontis</name>
    <dbReference type="NCBI Taxonomy" id="2267262"/>
    <lineage>
        <taxon>Bacteria</taxon>
        <taxon>Pseudomonadati</taxon>
        <taxon>Pseudomonadota</taxon>
        <taxon>Betaproteobacteria</taxon>
        <taxon>Burkholderiales</taxon>
        <taxon>Tepidimonas</taxon>
    </lineage>
</organism>
<comment type="caution">
    <text evidence="6">The sequence shown here is derived from an EMBL/GenBank/DDBJ whole genome shotgun (WGS) entry which is preliminary data.</text>
</comment>
<dbReference type="RefSeq" id="WP_144329158.1">
    <property type="nucleotide sequence ID" value="NZ_VJON01000045.1"/>
</dbReference>
<dbReference type="EMBL" id="VJON01000045">
    <property type="protein sequence ID" value="TSE31505.1"/>
    <property type="molecule type" value="Genomic_DNA"/>
</dbReference>
<dbReference type="Gene3D" id="2.60.40.420">
    <property type="entry name" value="Cupredoxins - blue copper proteins"/>
    <property type="match status" value="1"/>
</dbReference>
<proteinExistence type="predicted"/>
<evidence type="ECO:0000259" key="5">
    <source>
        <dbReference type="Pfam" id="PF00127"/>
    </source>
</evidence>
<dbReference type="SUPFAM" id="SSF49503">
    <property type="entry name" value="Cupredoxins"/>
    <property type="match status" value="1"/>
</dbReference>
<dbReference type="PROSITE" id="PS00079">
    <property type="entry name" value="MULTICOPPER_OXIDASE1"/>
    <property type="match status" value="1"/>
</dbReference>
<evidence type="ECO:0000313" key="6">
    <source>
        <dbReference type="EMBL" id="TSE31505.1"/>
    </source>
</evidence>
<name>A0A554X6P3_9BURK</name>
<keyword evidence="4" id="KW-0186">Copper</keyword>
<evidence type="ECO:0000256" key="4">
    <source>
        <dbReference type="ARBA" id="ARBA00023008"/>
    </source>
</evidence>
<dbReference type="InterPro" id="IPR033138">
    <property type="entry name" value="Cu_oxidase_CS"/>
</dbReference>
<dbReference type="GO" id="GO:0005507">
    <property type="term" value="F:copper ion binding"/>
    <property type="evidence" value="ECO:0007669"/>
    <property type="project" value="InterPro"/>
</dbReference>
<dbReference type="InterPro" id="IPR050845">
    <property type="entry name" value="Cu-binding_ET"/>
</dbReference>
<keyword evidence="2" id="KW-0479">Metal-binding</keyword>
<dbReference type="CDD" id="cd04211">
    <property type="entry name" value="Cupredoxin_like_2"/>
    <property type="match status" value="1"/>
</dbReference>
<evidence type="ECO:0000256" key="3">
    <source>
        <dbReference type="ARBA" id="ARBA00022764"/>
    </source>
</evidence>
<protein>
    <submittedName>
        <fullName evidence="6">Plastocyanin</fullName>
    </submittedName>
</protein>
<dbReference type="InterPro" id="IPR008972">
    <property type="entry name" value="Cupredoxin"/>
</dbReference>
<accession>A0A554X6P3</accession>
<dbReference type="OrthoDB" id="9816061at2"/>
<evidence type="ECO:0000256" key="1">
    <source>
        <dbReference type="ARBA" id="ARBA00004418"/>
    </source>
</evidence>
<evidence type="ECO:0000256" key="2">
    <source>
        <dbReference type="ARBA" id="ARBA00022723"/>
    </source>
</evidence>
<reference evidence="6 7" key="1">
    <citation type="submission" date="2019-07" db="EMBL/GenBank/DDBJ databases">
        <title>Tepidimonas charontis SPSP-6 draft genome.</title>
        <authorList>
            <person name="Da Costa M.S."/>
            <person name="Froufe H.J.C."/>
            <person name="Egas C."/>
            <person name="Albuquerque L."/>
        </authorList>
    </citation>
    <scope>NUCLEOTIDE SEQUENCE [LARGE SCALE GENOMIC DNA]</scope>
    <source>
        <strain evidence="6 7">SPSP-6</strain>
    </source>
</reference>